<keyword evidence="1" id="KW-1133">Transmembrane helix</keyword>
<evidence type="ECO:0008006" key="4">
    <source>
        <dbReference type="Google" id="ProtNLM"/>
    </source>
</evidence>
<dbReference type="AlphaFoldDB" id="J0WYJ6"/>
<sequence>MGKIADPPFPERKCGISDVTYFFLILVISVCAGCMVSCAAALRCSTGRRAEAAVTRIRQLHAAADNSKAVSAYEKPSAAYGIRNPAGLPDLLNVPGMTGWGYQGQSAFAAPVFPVQLILEMFAVAIQQGSSIPRALEAVGSVMGDGCGRCFAAVSSSLCKGQSWDDAWGTPAITLNDIDSQICALIRKVLEPSWRHGASPLIRIETAIDEASRRELRAVDDAAHTLSVKVLLPLGLCFLPAFVALTVIPSLATWVSTMWN</sequence>
<accession>J0WYJ6</accession>
<feature type="transmembrane region" description="Helical" evidence="1">
    <location>
        <begin position="20"/>
        <end position="42"/>
    </location>
</feature>
<keyword evidence="1" id="KW-0812">Transmembrane</keyword>
<dbReference type="Proteomes" id="UP000006415">
    <property type="component" value="Unassembled WGS sequence"/>
</dbReference>
<organism evidence="2 3">
    <name type="scientific">Scardovia wiggsiae F0424</name>
    <dbReference type="NCBI Taxonomy" id="857290"/>
    <lineage>
        <taxon>Bacteria</taxon>
        <taxon>Bacillati</taxon>
        <taxon>Actinomycetota</taxon>
        <taxon>Actinomycetes</taxon>
        <taxon>Bifidobacteriales</taxon>
        <taxon>Bifidobacteriaceae</taxon>
        <taxon>Scardovia</taxon>
    </lineage>
</organism>
<dbReference type="eggNOG" id="COG2064">
    <property type="taxonomic scope" value="Bacteria"/>
</dbReference>
<name>J0WYJ6_9BIFI</name>
<keyword evidence="3" id="KW-1185">Reference proteome</keyword>
<reference evidence="2 3" key="1">
    <citation type="submission" date="2012-01" db="EMBL/GenBank/DDBJ databases">
        <title>The Genome Sequence of Scardovia wiggsiae F0424.</title>
        <authorList>
            <consortium name="The Broad Institute Genome Sequencing Platform"/>
            <person name="Earl A."/>
            <person name="Ward D."/>
            <person name="Feldgarden M."/>
            <person name="Gevers D."/>
            <person name="Izard J."/>
            <person name="Ganesan A."/>
            <person name="Baranova O.V."/>
            <person name="Blanton J.M."/>
            <person name="Tanner A.C."/>
            <person name="Mathney J."/>
            <person name="Dewhirst F.E."/>
            <person name="Young S.K."/>
            <person name="Zeng Q."/>
            <person name="Gargeya S."/>
            <person name="Fitzgerald M."/>
            <person name="Haas B."/>
            <person name="Abouelleil A."/>
            <person name="Alvarado L."/>
            <person name="Arachchi H.M."/>
            <person name="Berlin A."/>
            <person name="Chapman S.B."/>
            <person name="Gearin G."/>
            <person name="Goldberg J."/>
            <person name="Griggs A."/>
            <person name="Gujja S."/>
            <person name="Hansen M."/>
            <person name="Heiman D."/>
            <person name="Howarth C."/>
            <person name="Larimer J."/>
            <person name="Lui A."/>
            <person name="MacDonald P.J.P."/>
            <person name="McCowen C."/>
            <person name="Montmayeur A."/>
            <person name="Murphy C."/>
            <person name="Neiman D."/>
            <person name="Pearson M."/>
            <person name="Priest M."/>
            <person name="Roberts A."/>
            <person name="Saif S."/>
            <person name="Shea T."/>
            <person name="Sisk P."/>
            <person name="Stolte C."/>
            <person name="Sykes S."/>
            <person name="Wortman J."/>
            <person name="Nusbaum C."/>
            <person name="Birren B."/>
        </authorList>
    </citation>
    <scope>NUCLEOTIDE SEQUENCE [LARGE SCALE GENOMIC DNA]</scope>
    <source>
        <strain evidence="2 3">F0424</strain>
    </source>
</reference>
<gene>
    <name evidence="2" type="ORF">HMPREF9156_01149</name>
</gene>
<evidence type="ECO:0000313" key="3">
    <source>
        <dbReference type="Proteomes" id="UP000006415"/>
    </source>
</evidence>
<evidence type="ECO:0000313" key="2">
    <source>
        <dbReference type="EMBL" id="EJD64654.1"/>
    </source>
</evidence>
<evidence type="ECO:0000256" key="1">
    <source>
        <dbReference type="SAM" id="Phobius"/>
    </source>
</evidence>
<protein>
    <recommendedName>
        <fullName evidence="4">Type II secretion system protein GspF domain-containing protein</fullName>
    </recommendedName>
</protein>
<dbReference type="HOGENOM" id="CLU_1069157_0_0_11"/>
<feature type="transmembrane region" description="Helical" evidence="1">
    <location>
        <begin position="230"/>
        <end position="255"/>
    </location>
</feature>
<proteinExistence type="predicted"/>
<dbReference type="STRING" id="857290.HMPREF9156_01149"/>
<comment type="caution">
    <text evidence="2">The sequence shown here is derived from an EMBL/GenBank/DDBJ whole genome shotgun (WGS) entry which is preliminary data.</text>
</comment>
<keyword evidence="1" id="KW-0472">Membrane</keyword>
<dbReference type="EMBL" id="AGZS01000006">
    <property type="protein sequence ID" value="EJD64654.1"/>
    <property type="molecule type" value="Genomic_DNA"/>
</dbReference>